<dbReference type="InterPro" id="IPR014729">
    <property type="entry name" value="Rossmann-like_a/b/a_fold"/>
</dbReference>
<name>A0AAU0UJM1_9FIRM</name>
<dbReference type="Pfam" id="PF01012">
    <property type="entry name" value="ETF"/>
    <property type="match status" value="1"/>
</dbReference>
<keyword evidence="4" id="KW-1185">Reference proteome</keyword>
<dbReference type="InterPro" id="IPR033948">
    <property type="entry name" value="ETF_beta_N"/>
</dbReference>
<dbReference type="SUPFAM" id="SSF52402">
    <property type="entry name" value="Adenine nucleotide alpha hydrolases-like"/>
    <property type="match status" value="1"/>
</dbReference>
<evidence type="ECO:0000259" key="2">
    <source>
        <dbReference type="SMART" id="SM00893"/>
    </source>
</evidence>
<proteinExistence type="predicted"/>
<evidence type="ECO:0000313" key="4">
    <source>
        <dbReference type="Proteomes" id="UP001329915"/>
    </source>
</evidence>
<dbReference type="InterPro" id="IPR014730">
    <property type="entry name" value="ETF_a/b_N"/>
</dbReference>
<organism evidence="3 4">
    <name type="scientific">Metallumcola ferriviriculae</name>
    <dbReference type="NCBI Taxonomy" id="3039180"/>
    <lineage>
        <taxon>Bacteria</taxon>
        <taxon>Bacillati</taxon>
        <taxon>Bacillota</taxon>
        <taxon>Clostridia</taxon>
        <taxon>Neomoorellales</taxon>
        <taxon>Desulfitibacteraceae</taxon>
        <taxon>Metallumcola</taxon>
    </lineage>
</organism>
<dbReference type="PANTHER" id="PTHR21294">
    <property type="entry name" value="ELECTRON TRANSFER FLAVOPROTEIN BETA-SUBUNIT"/>
    <property type="match status" value="1"/>
</dbReference>
<feature type="domain" description="Electron transfer flavoprotein alpha/beta-subunit N-terminal" evidence="2">
    <location>
        <begin position="22"/>
        <end position="214"/>
    </location>
</feature>
<dbReference type="Proteomes" id="UP001329915">
    <property type="component" value="Chromosome"/>
</dbReference>
<sequence>MHIVVCAKQVPDTSEVRIDPETNTLIREGVPSIMNPYDAHAVEAAMVLKDKYGGSVTVISMGPPQSEEVLRKAISFGADRAVLVSDRAFGGSDTLATSYILSQAIKKLDQEEQVDLVICGKQAIDGDTAQVGPGIATRLEMPQLTYVMEIIDANPEEKKIKVARKLEGSKEILEAPLPALLTVVKDINDLRYASLPNMIKAARFDKAAVWGKNDFDDMDSEQLGLKGSPTAVRRIFPPPDRDEGEIIPGGMEEPEKAAAALVEKLVKQEIIADW</sequence>
<dbReference type="Gene3D" id="3.40.50.620">
    <property type="entry name" value="HUPs"/>
    <property type="match status" value="1"/>
</dbReference>
<dbReference type="CDD" id="cd01714">
    <property type="entry name" value="ETF_beta"/>
    <property type="match status" value="1"/>
</dbReference>
<dbReference type="EMBL" id="CP121694">
    <property type="protein sequence ID" value="WRO20489.1"/>
    <property type="molecule type" value="Genomic_DNA"/>
</dbReference>
<dbReference type="AlphaFoldDB" id="A0AAU0UJM1"/>
<dbReference type="GO" id="GO:0009055">
    <property type="term" value="F:electron transfer activity"/>
    <property type="evidence" value="ECO:0007669"/>
    <property type="project" value="InterPro"/>
</dbReference>
<dbReference type="SMART" id="SM00893">
    <property type="entry name" value="ETF"/>
    <property type="match status" value="1"/>
</dbReference>
<accession>A0AAU0UJM1</accession>
<dbReference type="RefSeq" id="WP_366923382.1">
    <property type="nucleotide sequence ID" value="NZ_CP121694.1"/>
</dbReference>
<reference evidence="3 4" key="1">
    <citation type="submission" date="2023-04" db="EMBL/GenBank/DDBJ databases">
        <authorList>
            <person name="Hsu D."/>
        </authorList>
    </citation>
    <scope>NUCLEOTIDE SEQUENCE [LARGE SCALE GENOMIC DNA]</scope>
    <source>
        <strain evidence="3 4">MK1</strain>
    </source>
</reference>
<dbReference type="KEGG" id="dbc:MFMK1_000260"/>
<dbReference type="PANTHER" id="PTHR21294:SF17">
    <property type="entry name" value="PROTEIN FIXA"/>
    <property type="match status" value="1"/>
</dbReference>
<evidence type="ECO:0000256" key="1">
    <source>
        <dbReference type="ARBA" id="ARBA00042002"/>
    </source>
</evidence>
<dbReference type="InterPro" id="IPR012255">
    <property type="entry name" value="ETF_b"/>
</dbReference>
<evidence type="ECO:0000313" key="3">
    <source>
        <dbReference type="EMBL" id="WRO20489.1"/>
    </source>
</evidence>
<dbReference type="PIRSF" id="PIRSF000090">
    <property type="entry name" value="Beta-ETF"/>
    <property type="match status" value="1"/>
</dbReference>
<protein>
    <recommendedName>
        <fullName evidence="1">Electron transfer flavoprotein small subunit</fullName>
    </recommendedName>
</protein>
<gene>
    <name evidence="3" type="ORF">MFMK1_000260</name>
</gene>